<dbReference type="RefSeq" id="WP_092904346.1">
    <property type="nucleotide sequence ID" value="NZ_FOZS01000002.1"/>
</dbReference>
<evidence type="ECO:0000313" key="2">
    <source>
        <dbReference type="Proteomes" id="UP000199199"/>
    </source>
</evidence>
<organism evidence="1 2">
    <name type="scientific">Halostagnicola kamekurae</name>
    <dbReference type="NCBI Taxonomy" id="619731"/>
    <lineage>
        <taxon>Archaea</taxon>
        <taxon>Methanobacteriati</taxon>
        <taxon>Methanobacteriota</taxon>
        <taxon>Stenosarchaea group</taxon>
        <taxon>Halobacteria</taxon>
        <taxon>Halobacteriales</taxon>
        <taxon>Natrialbaceae</taxon>
        <taxon>Halostagnicola</taxon>
    </lineage>
</organism>
<dbReference type="OrthoDB" id="190478at2157"/>
<keyword evidence="2" id="KW-1185">Reference proteome</keyword>
<protein>
    <submittedName>
        <fullName evidence="1">Uncharacterized protein</fullName>
    </submittedName>
</protein>
<reference evidence="2" key="1">
    <citation type="submission" date="2016-10" db="EMBL/GenBank/DDBJ databases">
        <authorList>
            <person name="Varghese N."/>
            <person name="Submissions S."/>
        </authorList>
    </citation>
    <scope>NUCLEOTIDE SEQUENCE [LARGE SCALE GENOMIC DNA]</scope>
    <source>
        <strain evidence="2">DSM 22427</strain>
    </source>
</reference>
<dbReference type="AlphaFoldDB" id="A0A1I6RTG3"/>
<accession>A0A1I6RTG3</accession>
<sequence length="209" mass="23994">MQQISEVHFTTHGKTENRQLIDRYILDAVERLPQQGFCDHAAFIPLTHDAVDGGNVWITVAGDMETLVDHESEDWDDLVKEGLVSEWDVTEVTEDWYEIAGEQGGELLFQLHRVANQATKVAFEEFETPPAPVDSYPAEDAKHPVGWWMVLDTIAAHQEYTFEERVEAFLYGIRHKYEDVSKLESPEKAAQQIDECIQSLETFRNEIQD</sequence>
<evidence type="ECO:0000313" key="1">
    <source>
        <dbReference type="EMBL" id="SFS68001.1"/>
    </source>
</evidence>
<gene>
    <name evidence="1" type="ORF">SAMN04488556_2099</name>
</gene>
<dbReference type="Proteomes" id="UP000199199">
    <property type="component" value="Unassembled WGS sequence"/>
</dbReference>
<dbReference type="EMBL" id="FOZS01000002">
    <property type="protein sequence ID" value="SFS68001.1"/>
    <property type="molecule type" value="Genomic_DNA"/>
</dbReference>
<proteinExistence type="predicted"/>
<name>A0A1I6RTG3_9EURY</name>